<dbReference type="RefSeq" id="WP_072318350.1">
    <property type="nucleotide sequence ID" value="NZ_FPJE01000018.1"/>
</dbReference>
<reference evidence="1 2" key="1">
    <citation type="submission" date="2016-11" db="EMBL/GenBank/DDBJ databases">
        <authorList>
            <person name="Jaros S."/>
            <person name="Januszkiewicz K."/>
            <person name="Wedrychowicz H."/>
        </authorList>
    </citation>
    <scope>NUCLEOTIDE SEQUENCE [LARGE SCALE GENOMIC DNA]</scope>
    <source>
        <strain evidence="1 2">CGMCC 1.12145</strain>
    </source>
</reference>
<evidence type="ECO:0008006" key="3">
    <source>
        <dbReference type="Google" id="ProtNLM"/>
    </source>
</evidence>
<dbReference type="InterPro" id="IPR046290">
    <property type="entry name" value="DUF6327"/>
</dbReference>
<protein>
    <recommendedName>
        <fullName evidence="3">Glutaminyl-tRNA synthetase</fullName>
    </recommendedName>
</protein>
<accession>A0A1K1R3G9</accession>
<dbReference type="AlphaFoldDB" id="A0A1K1R3G9"/>
<name>A0A1K1R3G9_9FLAO</name>
<dbReference type="STRING" id="1150368.SAMN02927921_03135"/>
<evidence type="ECO:0000313" key="1">
    <source>
        <dbReference type="EMBL" id="SFW66565.1"/>
    </source>
</evidence>
<sequence>MKVYTSFDEVDKDLKMLRLQKNISKEEIKLSYNNLKEDLGFLNIVGKTTGFILKRALALKIVKKVFG</sequence>
<dbReference type="OrthoDB" id="1149272at2"/>
<dbReference type="EMBL" id="FPJE01000018">
    <property type="protein sequence ID" value="SFW66565.1"/>
    <property type="molecule type" value="Genomic_DNA"/>
</dbReference>
<organism evidence="1 2">
    <name type="scientific">Sinomicrobium oceani</name>
    <dbReference type="NCBI Taxonomy" id="1150368"/>
    <lineage>
        <taxon>Bacteria</taxon>
        <taxon>Pseudomonadati</taxon>
        <taxon>Bacteroidota</taxon>
        <taxon>Flavobacteriia</taxon>
        <taxon>Flavobacteriales</taxon>
        <taxon>Flavobacteriaceae</taxon>
        <taxon>Sinomicrobium</taxon>
    </lineage>
</organism>
<dbReference type="Pfam" id="PF19852">
    <property type="entry name" value="DUF6327"/>
    <property type="match status" value="1"/>
</dbReference>
<dbReference type="Proteomes" id="UP000182248">
    <property type="component" value="Unassembled WGS sequence"/>
</dbReference>
<evidence type="ECO:0000313" key="2">
    <source>
        <dbReference type="Proteomes" id="UP000182248"/>
    </source>
</evidence>
<gene>
    <name evidence="1" type="ORF">SAMN02927921_03135</name>
</gene>
<proteinExistence type="predicted"/>
<keyword evidence="2" id="KW-1185">Reference proteome</keyword>